<dbReference type="InterPro" id="IPR000634">
    <property type="entry name" value="Ser/Thr_deHydtase_PyrdxlP-BS"/>
</dbReference>
<dbReference type="GO" id="GO:0018114">
    <property type="term" value="F:threonine racemase activity"/>
    <property type="evidence" value="ECO:0007669"/>
    <property type="project" value="TreeGrafter"/>
</dbReference>
<keyword evidence="8 10" id="KW-0456">Lyase</keyword>
<proteinExistence type="inferred from homology"/>
<dbReference type="RefSeq" id="WP_108548689.1">
    <property type="nucleotide sequence ID" value="NZ_CP028906.1"/>
</dbReference>
<comment type="cofactor">
    <cofactor evidence="1">
        <name>Ca(2+)</name>
        <dbReference type="ChEBI" id="CHEBI:29108"/>
    </cofactor>
</comment>
<keyword evidence="6" id="KW-0460">Magnesium</keyword>
<dbReference type="OrthoDB" id="9811476at2"/>
<dbReference type="Gene3D" id="3.40.50.1100">
    <property type="match status" value="2"/>
</dbReference>
<dbReference type="GO" id="GO:0006520">
    <property type="term" value="P:amino acid metabolic process"/>
    <property type="evidence" value="ECO:0007669"/>
    <property type="project" value="InterPro"/>
</dbReference>
<name>A0A2R4VVF2_9PROT</name>
<dbReference type="FunFam" id="3.40.50.1100:FF:000005">
    <property type="entry name" value="Threonine dehydratase catabolic"/>
    <property type="match status" value="1"/>
</dbReference>
<dbReference type="GO" id="GO:0030170">
    <property type="term" value="F:pyridoxal phosphate binding"/>
    <property type="evidence" value="ECO:0007669"/>
    <property type="project" value="InterPro"/>
</dbReference>
<keyword evidence="7" id="KW-0663">Pyridoxal phosphate</keyword>
<dbReference type="Proteomes" id="UP000077405">
    <property type="component" value="Plasmid pYZ5"/>
</dbReference>
<dbReference type="InterPro" id="IPR001926">
    <property type="entry name" value="TrpB-like_PALP"/>
</dbReference>
<dbReference type="GO" id="GO:0008721">
    <property type="term" value="F:D-serine ammonia-lyase activity"/>
    <property type="evidence" value="ECO:0007669"/>
    <property type="project" value="TreeGrafter"/>
</dbReference>
<evidence type="ECO:0000259" key="9">
    <source>
        <dbReference type="Pfam" id="PF00291"/>
    </source>
</evidence>
<accession>A0A2R4VVF2</accession>
<dbReference type="SUPFAM" id="SSF53686">
    <property type="entry name" value="Tryptophan synthase beta subunit-like PLP-dependent enzymes"/>
    <property type="match status" value="1"/>
</dbReference>
<dbReference type="GO" id="GO:0030378">
    <property type="term" value="F:serine racemase activity"/>
    <property type="evidence" value="ECO:0007669"/>
    <property type="project" value="TreeGrafter"/>
</dbReference>
<geneLocation type="plasmid" evidence="10 11">
    <name>pYZ5</name>
</geneLocation>
<dbReference type="GO" id="GO:0003941">
    <property type="term" value="F:L-serine ammonia-lyase activity"/>
    <property type="evidence" value="ECO:0007669"/>
    <property type="project" value="TreeGrafter"/>
</dbReference>
<dbReference type="CDD" id="cd01562">
    <property type="entry name" value="Thr-dehyd"/>
    <property type="match status" value="1"/>
</dbReference>
<dbReference type="PANTHER" id="PTHR43050">
    <property type="entry name" value="SERINE / THREONINE RACEMASE FAMILY MEMBER"/>
    <property type="match status" value="1"/>
</dbReference>
<organism evidence="10 11">
    <name type="scientific">Azospirillum humicireducens</name>
    <dbReference type="NCBI Taxonomy" id="1226968"/>
    <lineage>
        <taxon>Bacteria</taxon>
        <taxon>Pseudomonadati</taxon>
        <taxon>Pseudomonadota</taxon>
        <taxon>Alphaproteobacteria</taxon>
        <taxon>Rhodospirillales</taxon>
        <taxon>Azospirillaceae</taxon>
        <taxon>Azospirillum</taxon>
    </lineage>
</organism>
<evidence type="ECO:0000256" key="2">
    <source>
        <dbReference type="ARBA" id="ARBA00001933"/>
    </source>
</evidence>
<evidence type="ECO:0000256" key="8">
    <source>
        <dbReference type="ARBA" id="ARBA00023239"/>
    </source>
</evidence>
<dbReference type="Pfam" id="PF00291">
    <property type="entry name" value="PALP"/>
    <property type="match status" value="1"/>
</dbReference>
<evidence type="ECO:0000256" key="6">
    <source>
        <dbReference type="ARBA" id="ARBA00022842"/>
    </source>
</evidence>
<evidence type="ECO:0000256" key="5">
    <source>
        <dbReference type="ARBA" id="ARBA00010869"/>
    </source>
</evidence>
<gene>
    <name evidence="10" type="ORF">A6A40_25790</name>
</gene>
<evidence type="ECO:0000256" key="7">
    <source>
        <dbReference type="ARBA" id="ARBA00022898"/>
    </source>
</evidence>
<dbReference type="FunFam" id="3.40.50.1100:FF:000007">
    <property type="entry name" value="L-threonine dehydratase catabolic TdcB"/>
    <property type="match status" value="1"/>
</dbReference>
<comment type="cofactor">
    <cofactor evidence="2">
        <name>pyridoxal 5'-phosphate</name>
        <dbReference type="ChEBI" id="CHEBI:597326"/>
    </cofactor>
</comment>
<evidence type="ECO:0000313" key="10">
    <source>
        <dbReference type="EMBL" id="AWB08430.1"/>
    </source>
</evidence>
<evidence type="ECO:0000256" key="1">
    <source>
        <dbReference type="ARBA" id="ARBA00001913"/>
    </source>
</evidence>
<dbReference type="PANTHER" id="PTHR43050:SF1">
    <property type="entry name" value="SERINE RACEMASE"/>
    <property type="match status" value="1"/>
</dbReference>
<dbReference type="AlphaFoldDB" id="A0A2R4VVF2"/>
<dbReference type="PROSITE" id="PS00165">
    <property type="entry name" value="DEHYDRATASE_SER_THR"/>
    <property type="match status" value="1"/>
</dbReference>
<evidence type="ECO:0000256" key="4">
    <source>
        <dbReference type="ARBA" id="ARBA00001946"/>
    </source>
</evidence>
<comment type="cofactor">
    <cofactor evidence="4">
        <name>Mg(2+)</name>
        <dbReference type="ChEBI" id="CHEBI:18420"/>
    </cofactor>
</comment>
<protein>
    <submittedName>
        <fullName evidence="10">Threo-3-hydroxy-L-aspartate ammonia-lyase</fullName>
    </submittedName>
</protein>
<comment type="similarity">
    <text evidence="5">Belongs to the serine/threonine dehydratase family.</text>
</comment>
<dbReference type="GO" id="GO:0000287">
    <property type="term" value="F:magnesium ion binding"/>
    <property type="evidence" value="ECO:0007669"/>
    <property type="project" value="TreeGrafter"/>
</dbReference>
<comment type="cofactor">
    <cofactor evidence="3">
        <name>Mn(2+)</name>
        <dbReference type="ChEBI" id="CHEBI:29035"/>
    </cofactor>
</comment>
<dbReference type="EMBL" id="CP028906">
    <property type="protein sequence ID" value="AWB08430.1"/>
    <property type="molecule type" value="Genomic_DNA"/>
</dbReference>
<keyword evidence="10" id="KW-0614">Plasmid</keyword>
<dbReference type="InterPro" id="IPR036052">
    <property type="entry name" value="TrpB-like_PALP_sf"/>
</dbReference>
<reference evidence="10 11" key="1">
    <citation type="submission" date="2018-04" db="EMBL/GenBank/DDBJ databases">
        <title>Complete genome sequence of the nitrogen-fixing bacterium Azospirillum humicireducens type strain SgZ-5.</title>
        <authorList>
            <person name="Yu Z."/>
        </authorList>
    </citation>
    <scope>NUCLEOTIDE SEQUENCE [LARGE SCALE GENOMIC DNA]</scope>
    <source>
        <strain evidence="10 11">SgZ-5</strain>
        <plasmid evidence="10 11">pYZ5</plasmid>
    </source>
</reference>
<dbReference type="NCBIfam" id="NF005454">
    <property type="entry name" value="PRK07048.1"/>
    <property type="match status" value="1"/>
</dbReference>
<keyword evidence="11" id="KW-1185">Reference proteome</keyword>
<feature type="domain" description="Tryptophan synthase beta chain-like PALP" evidence="9">
    <location>
        <begin position="39"/>
        <end position="327"/>
    </location>
</feature>
<evidence type="ECO:0000256" key="3">
    <source>
        <dbReference type="ARBA" id="ARBA00001936"/>
    </source>
</evidence>
<evidence type="ECO:0000313" key="11">
    <source>
        <dbReference type="Proteomes" id="UP000077405"/>
    </source>
</evidence>
<dbReference type="GO" id="GO:0005524">
    <property type="term" value="F:ATP binding"/>
    <property type="evidence" value="ECO:0007669"/>
    <property type="project" value="TreeGrafter"/>
</dbReference>
<sequence>MPDIMSNSLADSRGLDTTGLAISYADVVGAAERIVGVAHRTPVLTSRTADTLTGGELLFKCENFQRTGAFKIRGAYNAVSRFTPLQRALGVVAYSSGNHAQALALAASMLRVRSTIVMPQDAPAAKLAATRGYGADVVLYDRYAEPPDAAVARVLEERGGVLIPPFDHPHVMAGQGTVARELIEQAGEIGGPLDLLVVPTGGGGLLSGCVVAAKTLNPGCRVIGIEPEAGNDAQQSLRSGEIVRIDAPKTIADGAQSRAVGQLTFPVIQRLVDDIDTVTDDQLVDAMRFFASRMKMLVEPTGCLAAAAVLSGKLDVRGKRVGIVVTGGNVDLSRFASLVQAA</sequence>
<dbReference type="KEGG" id="ahu:A6A40_25790"/>